<evidence type="ECO:0000313" key="1">
    <source>
        <dbReference type="EMBL" id="MBU9696130.1"/>
    </source>
</evidence>
<dbReference type="EMBL" id="JAHPJJ010000030">
    <property type="protein sequence ID" value="MBU9696130.1"/>
    <property type="molecule type" value="Genomic_DNA"/>
</dbReference>
<accession>A0ABS6IXU8</accession>
<organism evidence="1 2">
    <name type="scientific">Limosilactobacillus portuensis</name>
    <dbReference type="NCBI Taxonomy" id="2742601"/>
    <lineage>
        <taxon>Bacteria</taxon>
        <taxon>Bacillati</taxon>
        <taxon>Bacillota</taxon>
        <taxon>Bacilli</taxon>
        <taxon>Lactobacillales</taxon>
        <taxon>Lactobacillaceae</taxon>
        <taxon>Limosilactobacillus</taxon>
    </lineage>
</organism>
<sequence>MNDFHKADLIIYGIKLPWDKPSDLIRMLGQQAATSTTMTPASTKLTLKKGTGQLPGALSETFVVDSYWQNVTDDLYLGLKRVVREGLKVGIWRFDFNGKRDDPEVPGQFVVPATFAQAYPNGMPDTEAVNNVLHSNVTYNVDGESQEGVTKQAELDPAIYKVGLQMYDFAHNTDFGGTTDPQLSPMDQYMQAHGTTTNTNSAAPKV</sequence>
<keyword evidence="2" id="KW-1185">Reference proteome</keyword>
<protein>
    <submittedName>
        <fullName evidence="1">Phage tail protein</fullName>
    </submittedName>
</protein>
<proteinExistence type="predicted"/>
<reference evidence="1 2" key="1">
    <citation type="submission" date="2021-06" db="EMBL/GenBank/DDBJ databases">
        <title>Limosilactobacillus angelus sp. nov., isolated from the human vagina.</title>
        <authorList>
            <person name="Chen Y.-S."/>
        </authorList>
    </citation>
    <scope>NUCLEOTIDE SEQUENCE [LARGE SCALE GENOMIC DNA]</scope>
    <source>
        <strain evidence="1 2">P5L02</strain>
    </source>
</reference>
<evidence type="ECO:0000313" key="2">
    <source>
        <dbReference type="Proteomes" id="UP001196248"/>
    </source>
</evidence>
<dbReference type="Proteomes" id="UP001196248">
    <property type="component" value="Unassembled WGS sequence"/>
</dbReference>
<name>A0ABS6IXU8_9LACO</name>
<gene>
    <name evidence="1" type="ORF">KSL82_09595</name>
</gene>
<comment type="caution">
    <text evidence="1">The sequence shown here is derived from an EMBL/GenBank/DDBJ whole genome shotgun (WGS) entry which is preliminary data.</text>
</comment>